<feature type="region of interest" description="Disordered" evidence="2">
    <location>
        <begin position="683"/>
        <end position="704"/>
    </location>
</feature>
<keyword evidence="5" id="KW-1185">Reference proteome</keyword>
<feature type="transmembrane region" description="Helical" evidence="3">
    <location>
        <begin position="15"/>
        <end position="33"/>
    </location>
</feature>
<evidence type="ECO:0000256" key="3">
    <source>
        <dbReference type="SAM" id="Phobius"/>
    </source>
</evidence>
<keyword evidence="3" id="KW-1133">Transmembrane helix</keyword>
<feature type="region of interest" description="Disordered" evidence="2">
    <location>
        <begin position="745"/>
        <end position="768"/>
    </location>
</feature>
<evidence type="ECO:0000256" key="1">
    <source>
        <dbReference type="ARBA" id="ARBA00005964"/>
    </source>
</evidence>
<dbReference type="InterPro" id="IPR029058">
    <property type="entry name" value="AB_hydrolase_fold"/>
</dbReference>
<dbReference type="InterPro" id="IPR002018">
    <property type="entry name" value="CarbesteraseB"/>
</dbReference>
<comment type="similarity">
    <text evidence="1">Belongs to the type-B carboxylesterase/lipase family.</text>
</comment>
<accession>A0AAF5D0I3</accession>
<dbReference type="AlphaFoldDB" id="A0AAF5D0I3"/>
<dbReference type="Gene3D" id="3.40.50.1820">
    <property type="entry name" value="alpha/beta hydrolase"/>
    <property type="match status" value="1"/>
</dbReference>
<keyword evidence="3" id="KW-0472">Membrane</keyword>
<organism evidence="5 6">
    <name type="scientific">Strongyloides stercoralis</name>
    <name type="common">Threadworm</name>
    <dbReference type="NCBI Taxonomy" id="6248"/>
    <lineage>
        <taxon>Eukaryota</taxon>
        <taxon>Metazoa</taxon>
        <taxon>Ecdysozoa</taxon>
        <taxon>Nematoda</taxon>
        <taxon>Chromadorea</taxon>
        <taxon>Rhabditida</taxon>
        <taxon>Tylenchina</taxon>
        <taxon>Panagrolaimomorpha</taxon>
        <taxon>Strongyloidoidea</taxon>
        <taxon>Strongyloididae</taxon>
        <taxon>Strongyloides</taxon>
    </lineage>
</organism>
<feature type="transmembrane region" description="Helical" evidence="3">
    <location>
        <begin position="716"/>
        <end position="738"/>
    </location>
</feature>
<dbReference type="SUPFAM" id="SSF53474">
    <property type="entry name" value="alpha/beta-Hydrolases"/>
    <property type="match status" value="1"/>
</dbReference>
<dbReference type="InterPro" id="IPR051093">
    <property type="entry name" value="Neuroligin/BSAL"/>
</dbReference>
<dbReference type="PANTHER" id="PTHR43903">
    <property type="entry name" value="NEUROLIGIN"/>
    <property type="match status" value="1"/>
</dbReference>
<feature type="transmembrane region" description="Helical" evidence="3">
    <location>
        <begin position="964"/>
        <end position="982"/>
    </location>
</feature>
<feature type="compositionally biased region" description="Polar residues" evidence="2">
    <location>
        <begin position="752"/>
        <end position="768"/>
    </location>
</feature>
<protein>
    <recommendedName>
        <fullName evidence="4">Carboxylesterase type B domain-containing protein</fullName>
    </recommendedName>
</protein>
<reference evidence="6" key="1">
    <citation type="submission" date="2024-02" db="UniProtKB">
        <authorList>
            <consortium name="WormBaseParasite"/>
        </authorList>
    </citation>
    <scope>IDENTIFICATION</scope>
</reference>
<evidence type="ECO:0000259" key="4">
    <source>
        <dbReference type="Pfam" id="PF00135"/>
    </source>
</evidence>
<dbReference type="Pfam" id="PF00135">
    <property type="entry name" value="COesterase"/>
    <property type="match status" value="1"/>
</dbReference>
<feature type="domain" description="Carboxylesterase type B" evidence="4">
    <location>
        <begin position="37"/>
        <end position="615"/>
    </location>
</feature>
<evidence type="ECO:0000313" key="5">
    <source>
        <dbReference type="Proteomes" id="UP000035681"/>
    </source>
</evidence>
<dbReference type="Proteomes" id="UP000035681">
    <property type="component" value="Unplaced"/>
</dbReference>
<keyword evidence="3" id="KW-0812">Transmembrane</keyword>
<dbReference type="WBParaSite" id="TCONS_00004857.p1">
    <property type="protein sequence ID" value="TCONS_00004857.p1"/>
    <property type="gene ID" value="XLOC_002989"/>
</dbReference>
<proteinExistence type="inferred from homology"/>
<name>A0AAF5D0I3_STRER</name>
<evidence type="ECO:0000256" key="2">
    <source>
        <dbReference type="SAM" id="MobiDB-lite"/>
    </source>
</evidence>
<sequence length="1096" mass="124279">YVIIIIMKKINRNNLLLIFFINTILLIKISNSINIKKRVQTSFGVLRGETILPEAEDLPAVTQYLGVPYGVSPTGQNRFNFAISAAKWIHMPKDAFKISSVCMQTRLPATSESEAFKKMSSQKFDHVHRLLLYLKPESEDCLYMNFYIPEKLDRHEDEKELIPALLIVHGDDYNWNSGNPYNGSLLAAYSQIAVITLNYRLGPFGFLGRCEISSCTGNAGLSDLVAALKMLSKILPSFGVNADSITLMGWGSGANLISLLMASPITLPKSRLFHRAILLDGTALQPGALQENPQEYFFKLAEEMGCIGKEKDLKKMGEVKKDIRGILRCLQEHSAENVTEAATKLEVPTFLNSFAPIIDGQIVPNHPKISFSPQFGSLFREVDLMIGTVNYPAHSMLPNDDLLHGFDNGKRNKILRTLVRNLYSYHRKEIFDAIVHEYTPWDNPNKHPKQVRNEILSSLGDVFFTAPLIETARMHSTDEQPKSGATYFFLFSYETKSWTKEYATNGIRGSLTGDHIPYILGYPLLDKRNDQSIYSGFSNKDKNIAKIMMNYIGNFVKSGDPTKPKSFNRDSSIEVRFENIIWPQFNQANREAYLEITADQPRIKNYYRNNYVGFWSEFIPQLVNSGKDSNIPEEHGFLQDFFNRNSFFGNVRHYGNYRNEPFPPPPMPPIPIPQEILNNLSNQQKANNNSGDKENSTPPPTVVKANSEEYSKYSSILSLIVVVGCGMLVLNVCFCLGLKRQYDKHQKPNKSPLASYQRYNSSHHSQSGNDMLGYIQNSPVRRFTLLPPPPCDKTTISNSDIVKNKMNAPYNKQRHSVPANLMSCKLENNLNIDKNSHLTKSFIKKESDEFLNKPEKIFSIISDLDTPSINSRKTTVEKLFDPTTRTSLTTSNIDKEPLLSSTNKQQINTFLRPGISPTCPKHGRSTAIAMELGNVNGSNSNSNSTLRYNSTGNHNSQLTTMKQLFVIYFITYISIFLEVSSLSCNNNCYSYDIQSKHHEKWCEKHNLPLSGVCEINDMEGCISGHIEIYNKTIYYQTCTNTTPVNFDFSNGGNCTEYSNYEEDNNLYFPSKNGTRERMKFKACKCYDNMYMTTFLI</sequence>
<evidence type="ECO:0000313" key="6">
    <source>
        <dbReference type="WBParaSite" id="TCONS_00004857.p1"/>
    </source>
</evidence>